<evidence type="ECO:0000313" key="11">
    <source>
        <dbReference type="Proteomes" id="UP001160390"/>
    </source>
</evidence>
<dbReference type="GO" id="GO:0006508">
    <property type="term" value="P:proteolysis"/>
    <property type="evidence" value="ECO:0007669"/>
    <property type="project" value="UniProtKB-KW"/>
</dbReference>
<feature type="active site" description="Charge relay system" evidence="8">
    <location>
        <position position="429"/>
    </location>
</feature>
<dbReference type="SUPFAM" id="SSF48452">
    <property type="entry name" value="TPR-like"/>
    <property type="match status" value="1"/>
</dbReference>
<dbReference type="Proteomes" id="UP001160390">
    <property type="component" value="Unassembled WGS sequence"/>
</dbReference>
<sequence length="714" mass="81400">MYACSAWSNTSWGTRGGPYTKHTLAKLESLQARAARMISGAFRATSGPALDVETHLPMEHQIWKHNLEALIRLAHATPYNEYLKQLYEDDTDILSNKYWLGKTLFVLKKYDDAEKAFRQTVDGREKKLSADNRDTLKSRYCLALTLYRLHKYVEAEGVFRETVAGWEKRLGEKHTMTLLARYWLAKALFQQGKYNKAEGEFRQTLQGREEMLGVDHPSPLSSRYWLARTLYQQDKYDEAEELFRQTVEGREKSLREDDTHTLLTRHWLARTLYQLKKYDEAERAFRQIVETVTKKLGADDIITSESRFWLSMVLSQLEKDGEAEEALLRTVCGRETKIEQENSDTQLSNSWLDQALVEHQRNDTLLLAFDFGIEDSELAEDQFQESDLEPEASVMDEEDFELFGKDQTPHDHEYRIGPAAGRIKVAILDTGIDIKHPTVQNHLGRIKKSKSFIGGDATVDNSGHGTHIAGILLDLTTHVDLYIGKFTESRIYEEREDNAVRQRIVNALRHARTEWEVHAISLSFGYRDASRADEILIEINKCLNAGIVVFASASNDGGNGPSTYPGNYNRVLCIYSADGNGEKSPFSPSPEVRQHKDNFSTLGGCINSPWPSKDVSAPGATWKRMSGTSFATPVAVSIAAFMIGYIRKQLPNYGWNVDPSSPEGVRAIFRVMSEANKRDGYDLISPMWFFRRYSKKVIEFKLVEELLGYQKFSV</sequence>
<comment type="similarity">
    <text evidence="8">Belongs to the peptidase S8 family.</text>
</comment>
<evidence type="ECO:0000259" key="9">
    <source>
        <dbReference type="Pfam" id="PF00082"/>
    </source>
</evidence>
<dbReference type="Pfam" id="PF13374">
    <property type="entry name" value="TPR_10"/>
    <property type="match status" value="1"/>
</dbReference>
<accession>A0AA35M2I8</accession>
<dbReference type="InterPro" id="IPR015500">
    <property type="entry name" value="Peptidase_S8_subtilisin-rel"/>
</dbReference>
<dbReference type="PROSITE" id="PS00136">
    <property type="entry name" value="SUBTILASE_ASP"/>
    <property type="match status" value="1"/>
</dbReference>
<keyword evidence="6" id="KW-0802">TPR repeat</keyword>
<dbReference type="InterPro" id="IPR000209">
    <property type="entry name" value="Peptidase_S8/S53_dom"/>
</dbReference>
<feature type="domain" description="Peptidase S8/S53" evidence="9">
    <location>
        <begin position="423"/>
        <end position="645"/>
    </location>
</feature>
<keyword evidence="11" id="KW-1185">Reference proteome</keyword>
<organism evidence="10 11">
    <name type="scientific">Clonostachys chloroleuca</name>
    <dbReference type="NCBI Taxonomy" id="1926264"/>
    <lineage>
        <taxon>Eukaryota</taxon>
        <taxon>Fungi</taxon>
        <taxon>Dikarya</taxon>
        <taxon>Ascomycota</taxon>
        <taxon>Pezizomycotina</taxon>
        <taxon>Sordariomycetes</taxon>
        <taxon>Hypocreomycetidae</taxon>
        <taxon>Hypocreales</taxon>
        <taxon>Bionectriaceae</taxon>
        <taxon>Clonostachys</taxon>
    </lineage>
</organism>
<dbReference type="SUPFAM" id="SSF52743">
    <property type="entry name" value="Subtilisin-like"/>
    <property type="match status" value="1"/>
</dbReference>
<dbReference type="PRINTS" id="PR00723">
    <property type="entry name" value="SUBTILISIN"/>
</dbReference>
<dbReference type="Pfam" id="PF00082">
    <property type="entry name" value="Peptidase_S8"/>
    <property type="match status" value="1"/>
</dbReference>
<dbReference type="InterPro" id="IPR036852">
    <property type="entry name" value="Peptidase_S8/S53_dom_sf"/>
</dbReference>
<feature type="active site" description="Charge relay system" evidence="8">
    <location>
        <position position="464"/>
    </location>
</feature>
<dbReference type="Pfam" id="PF13424">
    <property type="entry name" value="TPR_12"/>
    <property type="match status" value="2"/>
</dbReference>
<dbReference type="Gene3D" id="1.25.40.10">
    <property type="entry name" value="Tetratricopeptide repeat domain"/>
    <property type="match status" value="2"/>
</dbReference>
<proteinExistence type="inferred from homology"/>
<keyword evidence="5 8" id="KW-0378">Hydrolase</keyword>
<dbReference type="InterPro" id="IPR002151">
    <property type="entry name" value="Kinesin_light"/>
</dbReference>
<gene>
    <name evidence="10" type="ORF">CCHLO57077_00018885</name>
</gene>
<dbReference type="AlphaFoldDB" id="A0AA35M2I8"/>
<evidence type="ECO:0000256" key="5">
    <source>
        <dbReference type="ARBA" id="ARBA00022801"/>
    </source>
</evidence>
<comment type="caution">
    <text evidence="10">The sequence shown here is derived from an EMBL/GenBank/DDBJ whole genome shotgun (WGS) entry which is preliminary data.</text>
</comment>
<dbReference type="PANTHER" id="PTHR45783:SF3">
    <property type="entry name" value="KINESIN LIGHT CHAIN"/>
    <property type="match status" value="1"/>
</dbReference>
<keyword evidence="7 8" id="KW-0720">Serine protease</keyword>
<dbReference type="InterPro" id="IPR023827">
    <property type="entry name" value="Peptidase_S8_Asp-AS"/>
</dbReference>
<dbReference type="GO" id="GO:0019894">
    <property type="term" value="F:kinesin binding"/>
    <property type="evidence" value="ECO:0007669"/>
    <property type="project" value="TreeGrafter"/>
</dbReference>
<evidence type="ECO:0000256" key="8">
    <source>
        <dbReference type="PROSITE-ProRule" id="PRU01240"/>
    </source>
</evidence>
<evidence type="ECO:0000256" key="4">
    <source>
        <dbReference type="ARBA" id="ARBA00022737"/>
    </source>
</evidence>
<dbReference type="InterPro" id="IPR011990">
    <property type="entry name" value="TPR-like_helical_dom_sf"/>
</dbReference>
<dbReference type="Gene3D" id="3.40.50.200">
    <property type="entry name" value="Peptidase S8/S53 domain"/>
    <property type="match status" value="1"/>
</dbReference>
<feature type="active site" description="Charge relay system" evidence="8">
    <location>
        <position position="629"/>
    </location>
</feature>
<dbReference type="GO" id="GO:0005737">
    <property type="term" value="C:cytoplasm"/>
    <property type="evidence" value="ECO:0007669"/>
    <property type="project" value="UniProtKB-SubCell"/>
</dbReference>
<dbReference type="PANTHER" id="PTHR45783">
    <property type="entry name" value="KINESIN LIGHT CHAIN"/>
    <property type="match status" value="1"/>
</dbReference>
<reference evidence="10" key="1">
    <citation type="submission" date="2023-01" db="EMBL/GenBank/DDBJ databases">
        <authorList>
            <person name="Piombo E."/>
        </authorList>
    </citation>
    <scope>NUCLEOTIDE SEQUENCE</scope>
</reference>
<keyword evidence="4" id="KW-0677">Repeat</keyword>
<protein>
    <recommendedName>
        <fullName evidence="9">Peptidase S8/S53 domain-containing protein</fullName>
    </recommendedName>
</protein>
<dbReference type="GO" id="GO:0004252">
    <property type="term" value="F:serine-type endopeptidase activity"/>
    <property type="evidence" value="ECO:0007669"/>
    <property type="project" value="UniProtKB-UniRule"/>
</dbReference>
<evidence type="ECO:0000313" key="10">
    <source>
        <dbReference type="EMBL" id="CAI6089273.1"/>
    </source>
</evidence>
<evidence type="ECO:0000256" key="7">
    <source>
        <dbReference type="ARBA" id="ARBA00022825"/>
    </source>
</evidence>
<dbReference type="EMBL" id="CABFNP030000981">
    <property type="protein sequence ID" value="CAI6089273.1"/>
    <property type="molecule type" value="Genomic_DNA"/>
</dbReference>
<keyword evidence="3 8" id="KW-0645">Protease</keyword>
<evidence type="ECO:0000256" key="6">
    <source>
        <dbReference type="ARBA" id="ARBA00022803"/>
    </source>
</evidence>
<name>A0AA35M2I8_9HYPO</name>
<keyword evidence="2" id="KW-0963">Cytoplasm</keyword>
<dbReference type="GO" id="GO:0005871">
    <property type="term" value="C:kinesin complex"/>
    <property type="evidence" value="ECO:0007669"/>
    <property type="project" value="InterPro"/>
</dbReference>
<comment type="subcellular location">
    <subcellularLocation>
        <location evidence="1">Cytoplasm</location>
    </subcellularLocation>
</comment>
<evidence type="ECO:0000256" key="1">
    <source>
        <dbReference type="ARBA" id="ARBA00004496"/>
    </source>
</evidence>
<evidence type="ECO:0000256" key="3">
    <source>
        <dbReference type="ARBA" id="ARBA00022670"/>
    </source>
</evidence>
<dbReference type="PROSITE" id="PS51892">
    <property type="entry name" value="SUBTILASE"/>
    <property type="match status" value="1"/>
</dbReference>
<dbReference type="GO" id="GO:0007018">
    <property type="term" value="P:microtubule-based movement"/>
    <property type="evidence" value="ECO:0007669"/>
    <property type="project" value="TreeGrafter"/>
</dbReference>
<evidence type="ECO:0000256" key="2">
    <source>
        <dbReference type="ARBA" id="ARBA00022490"/>
    </source>
</evidence>